<dbReference type="Pfam" id="PF08240">
    <property type="entry name" value="ADH_N"/>
    <property type="match status" value="1"/>
</dbReference>
<evidence type="ECO:0000259" key="1">
    <source>
        <dbReference type="SMART" id="SM00829"/>
    </source>
</evidence>
<dbReference type="PANTHER" id="PTHR45033">
    <property type="match status" value="1"/>
</dbReference>
<dbReference type="InterPro" id="IPR036291">
    <property type="entry name" value="NAD(P)-bd_dom_sf"/>
</dbReference>
<dbReference type="InterPro" id="IPR013149">
    <property type="entry name" value="ADH-like_C"/>
</dbReference>
<dbReference type="Gene3D" id="3.90.180.10">
    <property type="entry name" value="Medium-chain alcohol dehydrogenases, catalytic domain"/>
    <property type="match status" value="1"/>
</dbReference>
<evidence type="ECO:0000313" key="3">
    <source>
        <dbReference type="Proteomes" id="UP000075573"/>
    </source>
</evidence>
<gene>
    <name evidence="2" type="ORF">AD929_06510</name>
</gene>
<dbReference type="EMBL" id="LHZB01000110">
    <property type="protein sequence ID" value="KXV01438.1"/>
    <property type="molecule type" value="Genomic_DNA"/>
</dbReference>
<sequence>MDAYEIQAGSGLSSLKKTNRTSLPLPANGLRLRMKAAALNSRDLSVARGQFTGLQPHPVVPLVDGCGEVVETGPDVTRFRVGDRVIPTYYPGWLDGRISPHKTATSFGVQIDGTLTTEMVGPENGFTRAPRNLDDAEAATLCCAGLTAWNALFVAGAARPGARVLLLGTGNVSLMALVLAKAAGLSVIITSSQDERLQRARALGADETVNYRLNPEWQEDVLRQTGGTGVDLVLEVGGEHTLPRSLKATAVGGRVVVIGRLSGGGDVPISTGALIGGSRSLSGITAGSRTMLEDLIRFVEVNGIRPVMDTRFSFENAASAYEHFASDRPFGKVAITIDS</sequence>
<dbReference type="Proteomes" id="UP000075573">
    <property type="component" value="Unassembled WGS sequence"/>
</dbReference>
<dbReference type="Gene3D" id="3.40.50.720">
    <property type="entry name" value="NAD(P)-binding Rossmann-like Domain"/>
    <property type="match status" value="1"/>
</dbReference>
<name>A0A149QVT8_9PROT</name>
<comment type="caution">
    <text evidence="2">The sequence shown here is derived from an EMBL/GenBank/DDBJ whole genome shotgun (WGS) entry which is preliminary data.</text>
</comment>
<dbReference type="PATRIC" id="fig|442.7.peg.1275"/>
<feature type="domain" description="Enoyl reductase (ER)" evidence="1">
    <location>
        <begin position="10"/>
        <end position="335"/>
    </location>
</feature>
<protein>
    <submittedName>
        <fullName evidence="2">NADPH:quinone oxidoreductase</fullName>
    </submittedName>
</protein>
<dbReference type="Pfam" id="PF00107">
    <property type="entry name" value="ADH_zinc_N"/>
    <property type="match status" value="1"/>
</dbReference>
<dbReference type="InterPro" id="IPR011032">
    <property type="entry name" value="GroES-like_sf"/>
</dbReference>
<dbReference type="CDD" id="cd08276">
    <property type="entry name" value="MDR7"/>
    <property type="match status" value="1"/>
</dbReference>
<organism evidence="2 3">
    <name type="scientific">Gluconobacter potus</name>
    <dbReference type="NCBI Taxonomy" id="2724927"/>
    <lineage>
        <taxon>Bacteria</taxon>
        <taxon>Pseudomonadati</taxon>
        <taxon>Pseudomonadota</taxon>
        <taxon>Alphaproteobacteria</taxon>
        <taxon>Acetobacterales</taxon>
        <taxon>Acetobacteraceae</taxon>
        <taxon>Gluconobacter</taxon>
    </lineage>
</organism>
<dbReference type="PANTHER" id="PTHR45033:SF2">
    <property type="entry name" value="ZINC-TYPE ALCOHOL DEHYDROGENASE-LIKE PROTEIN C1773.06C"/>
    <property type="match status" value="1"/>
</dbReference>
<dbReference type="InterPro" id="IPR013154">
    <property type="entry name" value="ADH-like_N"/>
</dbReference>
<dbReference type="SMART" id="SM00829">
    <property type="entry name" value="PKS_ER"/>
    <property type="match status" value="1"/>
</dbReference>
<dbReference type="InterPro" id="IPR020843">
    <property type="entry name" value="ER"/>
</dbReference>
<accession>A0A149QVT8</accession>
<dbReference type="SUPFAM" id="SSF50129">
    <property type="entry name" value="GroES-like"/>
    <property type="match status" value="1"/>
</dbReference>
<evidence type="ECO:0000313" key="2">
    <source>
        <dbReference type="EMBL" id="KXV01438.1"/>
    </source>
</evidence>
<proteinExistence type="predicted"/>
<dbReference type="SUPFAM" id="SSF51735">
    <property type="entry name" value="NAD(P)-binding Rossmann-fold domains"/>
    <property type="match status" value="1"/>
</dbReference>
<reference evidence="2 3" key="1">
    <citation type="submission" date="2015-06" db="EMBL/GenBank/DDBJ databases">
        <title>Improved classification and identification of acetic acid bacteria using matrix-assisted laser desorption/ionization time-of-flight mass spectrometry; Gluconobacter nephelii and Gluconobacter uchimurae are later heterotypic synonyms of Gluconobacter japonicus and Gluconobacter oxydans, respectively.</title>
        <authorList>
            <person name="Li L."/>
            <person name="Cleenwerck I."/>
            <person name="De Vuyst L."/>
            <person name="Vandamme P."/>
        </authorList>
    </citation>
    <scope>NUCLEOTIDE SEQUENCE [LARGE SCALE GENOMIC DNA]</scope>
    <source>
        <strain evidence="2 3">LMG 1764</strain>
    </source>
</reference>
<dbReference type="AlphaFoldDB" id="A0A149QVT8"/>
<dbReference type="InterPro" id="IPR052711">
    <property type="entry name" value="Zinc_ADH-like"/>
</dbReference>
<dbReference type="GO" id="GO:0016491">
    <property type="term" value="F:oxidoreductase activity"/>
    <property type="evidence" value="ECO:0007669"/>
    <property type="project" value="InterPro"/>
</dbReference>